<feature type="compositionally biased region" description="Low complexity" evidence="1">
    <location>
        <begin position="63"/>
        <end position="73"/>
    </location>
</feature>
<feature type="compositionally biased region" description="Pro residues" evidence="1">
    <location>
        <begin position="135"/>
        <end position="145"/>
    </location>
</feature>
<feature type="region of interest" description="Disordered" evidence="1">
    <location>
        <begin position="390"/>
        <end position="472"/>
    </location>
</feature>
<feature type="compositionally biased region" description="Low complexity" evidence="1">
    <location>
        <begin position="100"/>
        <end position="123"/>
    </location>
</feature>
<evidence type="ECO:0000313" key="3">
    <source>
        <dbReference type="Proteomes" id="UP000006757"/>
    </source>
</evidence>
<sequence>MRVKVHVAPELGERRLLLPLGAQVGSLLPHLQAAGVHGDLLLEVEGYEVLPDSPSSVLDKNDVVVPRPGSSKRPPSPKTDKARKRAKLDQTASVRSALASDSSSESESSSSSDSSSDSTSDSSSDTDSDSDAEPQPRPTREPVPPGEGLGRTHERNQRRKKARKARAEAKRLEAAGVAPAPGQRPLSNLERLAAAAREAAALVGVGASIPPLAPELALEGKTVPKVQELPVPRDMANRNKKKGFLREMLGVQGTKTVFEDAVSAASAVSNTATAGEATPADASSASSSSSSSASSESASDSSSESESSSDSESSSESESESEPEATPAMAKTLAELPFHASRPPAATLAPYSERSPRSLPCNVFVTSRQFDFIPDSERRIRDAKMAKAAEKKRARKESGVVLDYGEPLPPSFGGEGTPTPVARTPVKAPAKAAETAGTAGKAVKTPVKQAEKVPEVQVNGDGDGDELPESAWSSIEDRFDTLASAQNASVGQLVAWKSLELDMTTFSPEIKLLLARVTERSDSEITLERLRRPDEWVDEEGEDEIEVVVETLSPGELGERKLVV</sequence>
<dbReference type="InParanoid" id="K1VHF8"/>
<dbReference type="Proteomes" id="UP000006757">
    <property type="component" value="Unassembled WGS sequence"/>
</dbReference>
<feature type="compositionally biased region" description="Acidic residues" evidence="1">
    <location>
        <begin position="307"/>
        <end position="323"/>
    </location>
</feature>
<feature type="region of interest" description="Disordered" evidence="1">
    <location>
        <begin position="53"/>
        <end position="184"/>
    </location>
</feature>
<dbReference type="STRING" id="1220162.K1VHF8"/>
<dbReference type="EMBL" id="AMBO01000387">
    <property type="protein sequence ID" value="EKC98546.1"/>
    <property type="molecule type" value="Genomic_DNA"/>
</dbReference>
<dbReference type="OMA" id="WFSTHAV"/>
<name>K1VHF8_TRIAC</name>
<evidence type="ECO:0008006" key="4">
    <source>
        <dbReference type="Google" id="ProtNLM"/>
    </source>
</evidence>
<accession>K1VHF8</accession>
<organism evidence="2 3">
    <name type="scientific">Trichosporon asahii var. asahii (strain CBS 8904)</name>
    <name type="common">Yeast</name>
    <dbReference type="NCBI Taxonomy" id="1220162"/>
    <lineage>
        <taxon>Eukaryota</taxon>
        <taxon>Fungi</taxon>
        <taxon>Dikarya</taxon>
        <taxon>Basidiomycota</taxon>
        <taxon>Agaricomycotina</taxon>
        <taxon>Tremellomycetes</taxon>
        <taxon>Trichosporonales</taxon>
        <taxon>Trichosporonaceae</taxon>
        <taxon>Trichosporon</taxon>
    </lineage>
</organism>
<evidence type="ECO:0000256" key="1">
    <source>
        <dbReference type="SAM" id="MobiDB-lite"/>
    </source>
</evidence>
<feature type="compositionally biased region" description="Low complexity" evidence="1">
    <location>
        <begin position="424"/>
        <end position="445"/>
    </location>
</feature>
<feature type="region of interest" description="Disordered" evidence="1">
    <location>
        <begin position="267"/>
        <end position="359"/>
    </location>
</feature>
<protein>
    <recommendedName>
        <fullName evidence="4">Coilin</fullName>
    </recommendedName>
</protein>
<reference evidence="2 3" key="1">
    <citation type="journal article" date="2012" name="Eukaryot. Cell">
        <title>Genome sequence of the Trichosporon asahii environmental strain CBS 8904.</title>
        <authorList>
            <person name="Yang R.Y."/>
            <person name="Li H.T."/>
            <person name="Zhu H."/>
            <person name="Zhou G.P."/>
            <person name="Wang M."/>
            <person name="Wang L."/>
        </authorList>
    </citation>
    <scope>NUCLEOTIDE SEQUENCE [LARGE SCALE GENOMIC DNA]</scope>
    <source>
        <strain evidence="2 3">CBS 8904</strain>
    </source>
</reference>
<dbReference type="OrthoDB" id="74813at2759"/>
<feature type="compositionally biased region" description="Low complexity" evidence="1">
    <location>
        <begin position="267"/>
        <end position="306"/>
    </location>
</feature>
<proteinExistence type="predicted"/>
<comment type="caution">
    <text evidence="2">The sequence shown here is derived from an EMBL/GenBank/DDBJ whole genome shotgun (WGS) entry which is preliminary data.</text>
</comment>
<keyword evidence="3" id="KW-1185">Reference proteome</keyword>
<evidence type="ECO:0000313" key="2">
    <source>
        <dbReference type="EMBL" id="EKC98546.1"/>
    </source>
</evidence>
<gene>
    <name evidence="2" type="ORF">A1Q2_07142</name>
</gene>
<dbReference type="AlphaFoldDB" id="K1VHF8"/>
<dbReference type="eggNOG" id="ENOG502S8U4">
    <property type="taxonomic scope" value="Eukaryota"/>
</dbReference>
<dbReference type="HOGENOM" id="CLU_492740_0_0_1"/>